<dbReference type="InterPro" id="IPR013783">
    <property type="entry name" value="Ig-like_fold"/>
</dbReference>
<keyword evidence="10" id="KW-0393">Immunoglobulin domain</keyword>
<evidence type="ECO:0000313" key="15">
    <source>
        <dbReference type="Proteomes" id="UP000287033"/>
    </source>
</evidence>
<comment type="subcellular location">
    <subcellularLocation>
        <location evidence="1">Membrane</location>
        <topology evidence="1">Single-pass type I membrane protein</topology>
    </subcellularLocation>
</comment>
<evidence type="ECO:0000256" key="10">
    <source>
        <dbReference type="ARBA" id="ARBA00023319"/>
    </source>
</evidence>
<evidence type="ECO:0000256" key="2">
    <source>
        <dbReference type="ARBA" id="ARBA00022692"/>
    </source>
</evidence>
<dbReference type="STRING" id="137246.A0A401RIA6"/>
<evidence type="ECO:0000256" key="7">
    <source>
        <dbReference type="ARBA" id="ARBA00023136"/>
    </source>
</evidence>
<dbReference type="AlphaFoldDB" id="A0A401RIA6"/>
<dbReference type="SMART" id="SM00409">
    <property type="entry name" value="IG"/>
    <property type="match status" value="1"/>
</dbReference>
<keyword evidence="6" id="KW-1064">Adaptive immunity</keyword>
<dbReference type="GO" id="GO:0002250">
    <property type="term" value="P:adaptive immune response"/>
    <property type="evidence" value="ECO:0007669"/>
    <property type="project" value="UniProtKB-KW"/>
</dbReference>
<dbReference type="GO" id="GO:0042288">
    <property type="term" value="F:MHC class I protein binding"/>
    <property type="evidence" value="ECO:0007669"/>
    <property type="project" value="InterPro"/>
</dbReference>
<feature type="signal peptide" evidence="12">
    <location>
        <begin position="1"/>
        <end position="17"/>
    </location>
</feature>
<dbReference type="Gene3D" id="2.60.40.10">
    <property type="entry name" value="Immunoglobulins"/>
    <property type="match status" value="1"/>
</dbReference>
<evidence type="ECO:0000256" key="9">
    <source>
        <dbReference type="ARBA" id="ARBA00023180"/>
    </source>
</evidence>
<evidence type="ECO:0000256" key="1">
    <source>
        <dbReference type="ARBA" id="ARBA00004479"/>
    </source>
</evidence>
<dbReference type="InterPro" id="IPR036179">
    <property type="entry name" value="Ig-like_dom_sf"/>
</dbReference>
<feature type="chain" id="PRO_5019543365" description="Ig-like domain-containing protein" evidence="12">
    <location>
        <begin position="18"/>
        <end position="313"/>
    </location>
</feature>
<dbReference type="CDD" id="cd00099">
    <property type="entry name" value="IgV"/>
    <property type="match status" value="1"/>
</dbReference>
<evidence type="ECO:0000256" key="8">
    <source>
        <dbReference type="ARBA" id="ARBA00023157"/>
    </source>
</evidence>
<dbReference type="SMART" id="SM00406">
    <property type="entry name" value="IGv"/>
    <property type="match status" value="1"/>
</dbReference>
<dbReference type="InterPro" id="IPR007110">
    <property type="entry name" value="Ig-like_dom"/>
</dbReference>
<feature type="domain" description="Ig-like" evidence="13">
    <location>
        <begin position="21"/>
        <end position="129"/>
    </location>
</feature>
<evidence type="ECO:0000313" key="14">
    <source>
        <dbReference type="EMBL" id="GCC17898.1"/>
    </source>
</evidence>
<dbReference type="PANTHER" id="PTHR11292:SF7">
    <property type="entry name" value="T-CELL SURFACE GLYCOPROTEIN CD8 BETA CHAIN-RELATED"/>
    <property type="match status" value="1"/>
</dbReference>
<keyword evidence="3 12" id="KW-0732">Signal</keyword>
<evidence type="ECO:0000256" key="3">
    <source>
        <dbReference type="ARBA" id="ARBA00022729"/>
    </source>
</evidence>
<name>A0A401RIA6_CHIPU</name>
<keyword evidence="7 11" id="KW-0472">Membrane</keyword>
<reference evidence="14 15" key="1">
    <citation type="journal article" date="2018" name="Nat. Ecol. Evol.">
        <title>Shark genomes provide insights into elasmobranch evolution and the origin of vertebrates.</title>
        <authorList>
            <person name="Hara Y"/>
            <person name="Yamaguchi K"/>
            <person name="Onimaru K"/>
            <person name="Kadota M"/>
            <person name="Koyanagi M"/>
            <person name="Keeley SD"/>
            <person name="Tatsumi K"/>
            <person name="Tanaka K"/>
            <person name="Motone F"/>
            <person name="Kageyama Y"/>
            <person name="Nozu R"/>
            <person name="Adachi N"/>
            <person name="Nishimura O"/>
            <person name="Nakagawa R"/>
            <person name="Tanegashima C"/>
            <person name="Kiyatake I"/>
            <person name="Matsumoto R"/>
            <person name="Murakumo K"/>
            <person name="Nishida K"/>
            <person name="Terakita A"/>
            <person name="Kuratani S"/>
            <person name="Sato K"/>
            <person name="Hyodo S Kuraku.S."/>
        </authorList>
    </citation>
    <scope>NUCLEOTIDE SEQUENCE [LARGE SCALE GENOMIC DNA]</scope>
</reference>
<evidence type="ECO:0000259" key="13">
    <source>
        <dbReference type="PROSITE" id="PS50835"/>
    </source>
</evidence>
<dbReference type="PANTHER" id="PTHR11292">
    <property type="entry name" value="T-CELL SURFACE GLYCOPROTEIN CD8 BETA CHAIN"/>
    <property type="match status" value="1"/>
</dbReference>
<gene>
    <name evidence="14" type="ORF">chiPu_0017722</name>
</gene>
<dbReference type="GO" id="GO:0015026">
    <property type="term" value="F:coreceptor activity"/>
    <property type="evidence" value="ECO:0007669"/>
    <property type="project" value="InterPro"/>
</dbReference>
<dbReference type="EMBL" id="BEZZ01001358">
    <property type="protein sequence ID" value="GCC17898.1"/>
    <property type="molecule type" value="Genomic_DNA"/>
</dbReference>
<dbReference type="GO" id="GO:0009986">
    <property type="term" value="C:cell surface"/>
    <property type="evidence" value="ECO:0007669"/>
    <property type="project" value="TreeGrafter"/>
</dbReference>
<comment type="caution">
    <text evidence="14">The sequence shown here is derived from an EMBL/GenBank/DDBJ whole genome shotgun (WGS) entry which is preliminary data.</text>
</comment>
<dbReference type="InterPro" id="IPR013106">
    <property type="entry name" value="Ig_V-set"/>
</dbReference>
<proteinExistence type="predicted"/>
<feature type="transmembrane region" description="Helical" evidence="11">
    <location>
        <begin position="140"/>
        <end position="164"/>
    </location>
</feature>
<dbReference type="PROSITE" id="PS50835">
    <property type="entry name" value="IG_LIKE"/>
    <property type="match status" value="1"/>
</dbReference>
<evidence type="ECO:0000256" key="5">
    <source>
        <dbReference type="ARBA" id="ARBA00022989"/>
    </source>
</evidence>
<dbReference type="InterPro" id="IPR003599">
    <property type="entry name" value="Ig_sub"/>
</dbReference>
<dbReference type="Pfam" id="PF07686">
    <property type="entry name" value="V-set"/>
    <property type="match status" value="1"/>
</dbReference>
<keyword evidence="9" id="KW-0325">Glycoprotein</keyword>
<dbReference type="SUPFAM" id="SSF48726">
    <property type="entry name" value="Immunoglobulin"/>
    <property type="match status" value="1"/>
</dbReference>
<keyword evidence="2 11" id="KW-0812">Transmembrane</keyword>
<evidence type="ECO:0000256" key="12">
    <source>
        <dbReference type="SAM" id="SignalP"/>
    </source>
</evidence>
<keyword evidence="15" id="KW-1185">Reference proteome</keyword>
<evidence type="ECO:0000256" key="6">
    <source>
        <dbReference type="ARBA" id="ARBA00023130"/>
    </source>
</evidence>
<organism evidence="14 15">
    <name type="scientific">Chiloscyllium punctatum</name>
    <name type="common">Brownbanded bambooshark</name>
    <name type="synonym">Hemiscyllium punctatum</name>
    <dbReference type="NCBI Taxonomy" id="137246"/>
    <lineage>
        <taxon>Eukaryota</taxon>
        <taxon>Metazoa</taxon>
        <taxon>Chordata</taxon>
        <taxon>Craniata</taxon>
        <taxon>Vertebrata</taxon>
        <taxon>Chondrichthyes</taxon>
        <taxon>Elasmobranchii</taxon>
        <taxon>Galeomorphii</taxon>
        <taxon>Galeoidea</taxon>
        <taxon>Orectolobiformes</taxon>
        <taxon>Hemiscylliidae</taxon>
        <taxon>Chiloscyllium</taxon>
    </lineage>
</organism>
<evidence type="ECO:0000256" key="4">
    <source>
        <dbReference type="ARBA" id="ARBA00022859"/>
    </source>
</evidence>
<keyword evidence="4" id="KW-0391">Immunity</keyword>
<dbReference type="InterPro" id="IPR042414">
    <property type="entry name" value="CD8B"/>
</dbReference>
<dbReference type="GO" id="GO:0016020">
    <property type="term" value="C:membrane"/>
    <property type="evidence" value="ECO:0007669"/>
    <property type="project" value="UniProtKB-SubCell"/>
</dbReference>
<accession>A0A401RIA6</accession>
<keyword evidence="5 11" id="KW-1133">Transmembrane helix</keyword>
<dbReference type="GO" id="GO:0050776">
    <property type="term" value="P:regulation of immune response"/>
    <property type="evidence" value="ECO:0007669"/>
    <property type="project" value="InterPro"/>
</dbReference>
<dbReference type="Proteomes" id="UP000287033">
    <property type="component" value="Unassembled WGS sequence"/>
</dbReference>
<protein>
    <recommendedName>
        <fullName evidence="13">Ig-like domain-containing protein</fullName>
    </recommendedName>
</protein>
<dbReference type="OrthoDB" id="6103117at2759"/>
<evidence type="ECO:0000256" key="11">
    <source>
        <dbReference type="SAM" id="Phobius"/>
    </source>
</evidence>
<keyword evidence="8" id="KW-1015">Disulfide bond</keyword>
<sequence length="313" mass="34494">MLRVILLVTMLTFSAETANRPVLLQSPAVHSVIQGSSVRFQCRMENANVSKLIVTWFTQGSSRQELLTSDSRDNVHRNKGVTARFQPSRDVSNNSYILNITNVQLSDNAVYVCSVQGSIYGAGTQLNVTIPAVGMNRELWIVWITVGAVLGAIVIAGATVLFCIRCTRCQKLSSSSATRSVDTLPTLDCEPTPLSGDTQVLEKPKKSRTTQQVACNSPNDGITIISNQNPTYYSFEAKVCSNSQMQGTEAVPGKCRRDRKVEKQQQEVMKCDTDEEIYANYSQINHRHKKKESSELQADSNATYAEILYGAAV</sequence>